<evidence type="ECO:0000313" key="2">
    <source>
        <dbReference type="EMBL" id="EEJ51972.1"/>
    </source>
</evidence>
<keyword evidence="1" id="KW-0812">Transmembrane</keyword>
<reference evidence="2 3" key="1">
    <citation type="submission" date="2009-04" db="EMBL/GenBank/DDBJ databases">
        <authorList>
            <person name="Qin X."/>
            <person name="Bachman B."/>
            <person name="Battles P."/>
            <person name="Bell A."/>
            <person name="Bess C."/>
            <person name="Bickham C."/>
            <person name="Chaboub L."/>
            <person name="Chen D."/>
            <person name="Coyle M."/>
            <person name="Deiros D.R."/>
            <person name="Dinh H."/>
            <person name="Forbes L."/>
            <person name="Fowler G."/>
            <person name="Francisco L."/>
            <person name="Fu Q."/>
            <person name="Gubbala S."/>
            <person name="Hale W."/>
            <person name="Han Y."/>
            <person name="Hemphill L."/>
            <person name="Highlander S.K."/>
            <person name="Hirani K."/>
            <person name="Hogues M."/>
            <person name="Jackson L."/>
            <person name="Jakkamsetti A."/>
            <person name="Javaid M."/>
            <person name="Jiang H."/>
            <person name="Korchina V."/>
            <person name="Kovar C."/>
            <person name="Lara F."/>
            <person name="Lee S."/>
            <person name="Mata R."/>
            <person name="Mathew T."/>
            <person name="Moen C."/>
            <person name="Morales K."/>
            <person name="Munidasa M."/>
            <person name="Nazareth L."/>
            <person name="Ngo R."/>
            <person name="Nguyen L."/>
            <person name="Okwuonu G."/>
            <person name="Ongeri F."/>
            <person name="Patil S."/>
            <person name="Petrosino J."/>
            <person name="Pham C."/>
            <person name="Pham P."/>
            <person name="Pu L.-L."/>
            <person name="Puazo M."/>
            <person name="Raj R."/>
            <person name="Reid J."/>
            <person name="Rouhana J."/>
            <person name="Saada N."/>
            <person name="Shang Y."/>
            <person name="Simmons D."/>
            <person name="Thornton R."/>
            <person name="Warren J."/>
            <person name="Weissenberger G."/>
            <person name="Zhang J."/>
            <person name="Zhang L."/>
            <person name="Zhou C."/>
            <person name="Zhu D."/>
            <person name="Muzny D."/>
            <person name="Worley K."/>
            <person name="Gibbs R."/>
        </authorList>
    </citation>
    <scope>NUCLEOTIDE SEQUENCE [LARGE SCALE GENOMIC DNA]</scope>
    <source>
        <strain evidence="2 3">F0268</strain>
    </source>
</reference>
<dbReference type="Proteomes" id="UP000004121">
    <property type="component" value="Unassembled WGS sequence"/>
</dbReference>
<accession>C2KW85</accession>
<feature type="transmembrane region" description="Helical" evidence="1">
    <location>
        <begin position="43"/>
        <end position="75"/>
    </location>
</feature>
<organism evidence="2 3">
    <name type="scientific">Oribacterium sinus F0268</name>
    <dbReference type="NCBI Taxonomy" id="585501"/>
    <lineage>
        <taxon>Bacteria</taxon>
        <taxon>Bacillati</taxon>
        <taxon>Bacillota</taxon>
        <taxon>Clostridia</taxon>
        <taxon>Lachnospirales</taxon>
        <taxon>Lachnospiraceae</taxon>
        <taxon>Oribacterium</taxon>
    </lineage>
</organism>
<comment type="caution">
    <text evidence="2">The sequence shown here is derived from an EMBL/GenBank/DDBJ whole genome shotgun (WGS) entry which is preliminary data.</text>
</comment>
<dbReference type="AlphaFoldDB" id="C2KW85"/>
<protein>
    <recommendedName>
        <fullName evidence="4">Bacterial Pleckstrin homology domain-containing protein</fullName>
    </recommendedName>
</protein>
<name>C2KW85_9FIRM</name>
<keyword evidence="1" id="KW-0472">Membrane</keyword>
<keyword evidence="1" id="KW-1133">Transmembrane helix</keyword>
<dbReference type="eggNOG" id="ENOG50323J9">
    <property type="taxonomic scope" value="Bacteria"/>
</dbReference>
<dbReference type="HOGENOM" id="CLU_113258_1_0_9"/>
<proteinExistence type="predicted"/>
<sequence length="188" mass="21806">MGKGNKLSLGLALFPFSRQEKEGRMENYVEHLVKGKIEAKDKGIQLFAVFFPLAFLVLCYFLAIPFIALFPVLFLSYYLLNSVDREYEYLYLSGSFTVDQIIHRGKRKQMIEISPEEILEIQPFRPEREEGWKREGISVLHVEGLGGNRSYCILFQKQGKKQVLVFDGKDSLLKEMKLQARGKFQEEV</sequence>
<gene>
    <name evidence="2" type="ORF">HMPREF6123_0760</name>
</gene>
<keyword evidence="3" id="KW-1185">Reference proteome</keyword>
<evidence type="ECO:0000256" key="1">
    <source>
        <dbReference type="SAM" id="Phobius"/>
    </source>
</evidence>
<dbReference type="STRING" id="585501.HMPREF6123_0760"/>
<evidence type="ECO:0008006" key="4">
    <source>
        <dbReference type="Google" id="ProtNLM"/>
    </source>
</evidence>
<dbReference type="EMBL" id="ACKX01000079">
    <property type="protein sequence ID" value="EEJ51972.1"/>
    <property type="molecule type" value="Genomic_DNA"/>
</dbReference>
<evidence type="ECO:0000313" key="3">
    <source>
        <dbReference type="Proteomes" id="UP000004121"/>
    </source>
</evidence>
<dbReference type="InParanoid" id="C2KW85"/>